<keyword evidence="5" id="KW-1185">Reference proteome</keyword>
<evidence type="ECO:0000313" key="4">
    <source>
        <dbReference type="EMBL" id="QDU56542.1"/>
    </source>
</evidence>
<dbReference type="CDD" id="cd15457">
    <property type="entry name" value="NADAR"/>
    <property type="match status" value="1"/>
</dbReference>
<evidence type="ECO:0000259" key="3">
    <source>
        <dbReference type="Pfam" id="PF08719"/>
    </source>
</evidence>
<dbReference type="Proteomes" id="UP000315750">
    <property type="component" value="Chromosome"/>
</dbReference>
<gene>
    <name evidence="4" type="primary">ybiA</name>
    <name evidence="4" type="ORF">Pan181_27520</name>
</gene>
<comment type="catalytic activity">
    <reaction evidence="2">
        <text>2,5-diamino-6-hydroxy-4-(5-phosphoribosylamino)-pyrimidine + H2O = 2,5,6-triamino-4-hydroxypyrimidine + D-ribose 5-phosphate</text>
        <dbReference type="Rhea" id="RHEA:23436"/>
        <dbReference type="ChEBI" id="CHEBI:15377"/>
        <dbReference type="ChEBI" id="CHEBI:58614"/>
        <dbReference type="ChEBI" id="CHEBI:78346"/>
        <dbReference type="ChEBI" id="CHEBI:137796"/>
    </reaction>
</comment>
<sequence>MAIEFYSKRTLYSELSNFSNHAFEIDGKHYPTVEHYFQAMKFPGHEQAETIRTADNPMVAKQLGRTRKVPLRSDWEAVKLDIMRDAVRAKFTTHPELRELLLGTGDETLVEAAPRDYFWGCGAKKTGQNWLGKILMEVRDELRNAPVGNESDE</sequence>
<dbReference type="RefSeq" id="WP_145247278.1">
    <property type="nucleotide sequence ID" value="NZ_CP036278.1"/>
</dbReference>
<dbReference type="AlphaFoldDB" id="A0A518APA0"/>
<name>A0A518APA0_9BACT</name>
<proteinExistence type="predicted"/>
<reference evidence="4 5" key="1">
    <citation type="submission" date="2019-02" db="EMBL/GenBank/DDBJ databases">
        <title>Deep-cultivation of Planctomycetes and their phenomic and genomic characterization uncovers novel biology.</title>
        <authorList>
            <person name="Wiegand S."/>
            <person name="Jogler M."/>
            <person name="Boedeker C."/>
            <person name="Pinto D."/>
            <person name="Vollmers J."/>
            <person name="Rivas-Marin E."/>
            <person name="Kohn T."/>
            <person name="Peeters S.H."/>
            <person name="Heuer A."/>
            <person name="Rast P."/>
            <person name="Oberbeckmann S."/>
            <person name="Bunk B."/>
            <person name="Jeske O."/>
            <person name="Meyerdierks A."/>
            <person name="Storesund J.E."/>
            <person name="Kallscheuer N."/>
            <person name="Luecker S."/>
            <person name="Lage O.M."/>
            <person name="Pohl T."/>
            <person name="Merkel B.J."/>
            <person name="Hornburger P."/>
            <person name="Mueller R.-W."/>
            <person name="Bruemmer F."/>
            <person name="Labrenz M."/>
            <person name="Spormann A.M."/>
            <person name="Op den Camp H."/>
            <person name="Overmann J."/>
            <person name="Amann R."/>
            <person name="Jetten M.S.M."/>
            <person name="Mascher T."/>
            <person name="Medema M.H."/>
            <person name="Devos D.P."/>
            <person name="Kaster A.-K."/>
            <person name="Ovreas L."/>
            <person name="Rohde M."/>
            <person name="Galperin M.Y."/>
            <person name="Jogler C."/>
        </authorList>
    </citation>
    <scope>NUCLEOTIDE SEQUENCE [LARGE SCALE GENOMIC DNA]</scope>
    <source>
        <strain evidence="4 5">Pan181</strain>
    </source>
</reference>
<dbReference type="InterPro" id="IPR012816">
    <property type="entry name" value="NADAR"/>
</dbReference>
<organism evidence="4 5">
    <name type="scientific">Aeoliella mucimassa</name>
    <dbReference type="NCBI Taxonomy" id="2527972"/>
    <lineage>
        <taxon>Bacteria</taxon>
        <taxon>Pseudomonadati</taxon>
        <taxon>Planctomycetota</taxon>
        <taxon>Planctomycetia</taxon>
        <taxon>Pirellulales</taxon>
        <taxon>Lacipirellulaceae</taxon>
        <taxon>Aeoliella</taxon>
    </lineage>
</organism>
<accession>A0A518APA0</accession>
<dbReference type="SUPFAM" id="SSF143990">
    <property type="entry name" value="YbiA-like"/>
    <property type="match status" value="1"/>
</dbReference>
<protein>
    <submittedName>
        <fullName evidence="4">Swarming motility protein YbiA</fullName>
    </submittedName>
</protein>
<evidence type="ECO:0000256" key="1">
    <source>
        <dbReference type="ARBA" id="ARBA00000022"/>
    </source>
</evidence>
<dbReference type="Pfam" id="PF08719">
    <property type="entry name" value="NADAR"/>
    <property type="match status" value="1"/>
</dbReference>
<feature type="domain" description="NADAR" evidence="3">
    <location>
        <begin position="5"/>
        <end position="143"/>
    </location>
</feature>
<evidence type="ECO:0000313" key="5">
    <source>
        <dbReference type="Proteomes" id="UP000315750"/>
    </source>
</evidence>
<dbReference type="KEGG" id="amuc:Pan181_27520"/>
<dbReference type="Gene3D" id="1.10.357.40">
    <property type="entry name" value="YbiA-like"/>
    <property type="match status" value="1"/>
</dbReference>
<dbReference type="EMBL" id="CP036278">
    <property type="protein sequence ID" value="QDU56542.1"/>
    <property type="molecule type" value="Genomic_DNA"/>
</dbReference>
<dbReference type="InterPro" id="IPR037238">
    <property type="entry name" value="YbiA-like_sf"/>
</dbReference>
<evidence type="ECO:0000256" key="2">
    <source>
        <dbReference type="ARBA" id="ARBA00000751"/>
    </source>
</evidence>
<dbReference type="NCBIfam" id="TIGR02464">
    <property type="entry name" value="ribofla_fusion"/>
    <property type="match status" value="1"/>
</dbReference>
<dbReference type="OrthoDB" id="67297at2"/>
<comment type="catalytic activity">
    <reaction evidence="1">
        <text>5-amino-6-(5-phospho-D-ribosylamino)uracil + H2O = 5,6-diaminouracil + D-ribose 5-phosphate</text>
        <dbReference type="Rhea" id="RHEA:55020"/>
        <dbReference type="ChEBI" id="CHEBI:15377"/>
        <dbReference type="ChEBI" id="CHEBI:46252"/>
        <dbReference type="ChEBI" id="CHEBI:58453"/>
        <dbReference type="ChEBI" id="CHEBI:78346"/>
    </reaction>
</comment>